<accession>A0A2W1HD42</accession>
<gene>
    <name evidence="1" type="ORF">PtrM4_019920</name>
</gene>
<evidence type="ECO:0000313" key="1">
    <source>
        <dbReference type="EMBL" id="KAF7577752.1"/>
    </source>
</evidence>
<protein>
    <submittedName>
        <fullName evidence="1">Uncharacterized protein</fullName>
    </submittedName>
</protein>
<dbReference type="EMBL" id="NQIK02000001">
    <property type="protein sequence ID" value="KAF7577752.1"/>
    <property type="molecule type" value="Genomic_DNA"/>
</dbReference>
<organism evidence="1 2">
    <name type="scientific">Pyrenophora tritici-repentis</name>
    <dbReference type="NCBI Taxonomy" id="45151"/>
    <lineage>
        <taxon>Eukaryota</taxon>
        <taxon>Fungi</taxon>
        <taxon>Dikarya</taxon>
        <taxon>Ascomycota</taxon>
        <taxon>Pezizomycotina</taxon>
        <taxon>Dothideomycetes</taxon>
        <taxon>Pleosporomycetidae</taxon>
        <taxon>Pleosporales</taxon>
        <taxon>Pleosporineae</taxon>
        <taxon>Pleosporaceae</taxon>
        <taxon>Pyrenophora</taxon>
    </lineage>
</organism>
<dbReference type="AlphaFoldDB" id="A0A2W1HD42"/>
<reference evidence="1 2" key="1">
    <citation type="journal article" date="2018" name="BMC Genomics">
        <title>Comparative genomics of the wheat fungal pathogen Pyrenophora tritici-repentis reveals chromosomal variations and genome plasticity.</title>
        <authorList>
            <person name="Moolhuijzen P."/>
            <person name="See P.T."/>
            <person name="Hane J.K."/>
            <person name="Shi G."/>
            <person name="Liu Z."/>
            <person name="Oliver R.P."/>
            <person name="Moffat C.S."/>
        </authorList>
    </citation>
    <scope>NUCLEOTIDE SEQUENCE [LARGE SCALE GENOMIC DNA]</scope>
    <source>
        <strain evidence="1">M4</strain>
    </source>
</reference>
<dbReference type="KEGG" id="ptrr:90954166"/>
<name>A0A2W1HD42_9PLEO</name>
<dbReference type="GeneID" id="90954166"/>
<comment type="caution">
    <text evidence="1">The sequence shown here is derived from an EMBL/GenBank/DDBJ whole genome shotgun (WGS) entry which is preliminary data.</text>
</comment>
<dbReference type="Proteomes" id="UP000245464">
    <property type="component" value="Chromosome 1"/>
</dbReference>
<proteinExistence type="predicted"/>
<sequence>MLVELTLSDMCLEWLISGRQRQGRSASHIIGTGHPVNDPGIDADNEHVGVRQLRRSADPSDVWDLVAQITEVS</sequence>
<evidence type="ECO:0000313" key="2">
    <source>
        <dbReference type="Proteomes" id="UP000245464"/>
    </source>
</evidence>
<dbReference type="RefSeq" id="XP_065965581.1">
    <property type="nucleotide sequence ID" value="XM_066103379.1"/>
</dbReference>